<dbReference type="PROSITE" id="PS50097">
    <property type="entry name" value="BTB"/>
    <property type="match status" value="1"/>
</dbReference>
<dbReference type="InterPro" id="IPR011043">
    <property type="entry name" value="Gal_Oxase/kelch_b-propeller"/>
</dbReference>
<reference evidence="6" key="1">
    <citation type="submission" date="2020-05" db="UniProtKB">
        <authorList>
            <consortium name="EnsemblMetazoa"/>
        </authorList>
    </citation>
    <scope>IDENTIFICATION</scope>
    <source>
        <strain evidence="6">Yale</strain>
    </source>
</reference>
<dbReference type="Pfam" id="PF01344">
    <property type="entry name" value="Kelch_1"/>
    <property type="match status" value="3"/>
</dbReference>
<evidence type="ECO:0000256" key="4">
    <source>
        <dbReference type="ARBA" id="ARBA00043912"/>
    </source>
</evidence>
<organism evidence="6 7">
    <name type="scientific">Glossina morsitans morsitans</name>
    <name type="common">Savannah tsetse fly</name>
    <dbReference type="NCBI Taxonomy" id="37546"/>
    <lineage>
        <taxon>Eukaryota</taxon>
        <taxon>Metazoa</taxon>
        <taxon>Ecdysozoa</taxon>
        <taxon>Arthropoda</taxon>
        <taxon>Hexapoda</taxon>
        <taxon>Insecta</taxon>
        <taxon>Pterygota</taxon>
        <taxon>Neoptera</taxon>
        <taxon>Endopterygota</taxon>
        <taxon>Diptera</taxon>
        <taxon>Brachycera</taxon>
        <taxon>Muscomorpha</taxon>
        <taxon>Hippoboscoidea</taxon>
        <taxon>Glossinidae</taxon>
        <taxon>Glossina</taxon>
    </lineage>
</organism>
<dbReference type="STRING" id="37546.A0A1B0FJA2"/>
<dbReference type="Pfam" id="PF00651">
    <property type="entry name" value="BTB"/>
    <property type="match status" value="1"/>
</dbReference>
<dbReference type="InterPro" id="IPR000210">
    <property type="entry name" value="BTB/POZ_dom"/>
</dbReference>
<feature type="domain" description="BTB" evidence="5">
    <location>
        <begin position="40"/>
        <end position="107"/>
    </location>
</feature>
<accession>A0A1B0FJA2</accession>
<dbReference type="VEuPathDB" id="VectorBase:GMOY003901"/>
<dbReference type="InterPro" id="IPR015915">
    <property type="entry name" value="Kelch-typ_b-propeller"/>
</dbReference>
<dbReference type="SMART" id="SM00612">
    <property type="entry name" value="Kelch"/>
    <property type="match status" value="4"/>
</dbReference>
<protein>
    <recommendedName>
        <fullName evidence="1">Kelch-like protein diablo</fullName>
    </recommendedName>
</protein>
<dbReference type="SMART" id="SM00875">
    <property type="entry name" value="BACK"/>
    <property type="match status" value="1"/>
</dbReference>
<dbReference type="SUPFAM" id="SSF54695">
    <property type="entry name" value="POZ domain"/>
    <property type="match status" value="1"/>
</dbReference>
<dbReference type="PhylomeDB" id="A0A1B0FJA2"/>
<dbReference type="Gene3D" id="3.30.710.10">
    <property type="entry name" value="Potassium Channel Kv1.1, Chain A"/>
    <property type="match status" value="1"/>
</dbReference>
<dbReference type="Gene3D" id="1.25.40.420">
    <property type="match status" value="1"/>
</dbReference>
<dbReference type="GO" id="GO:0003779">
    <property type="term" value="F:actin binding"/>
    <property type="evidence" value="ECO:0007669"/>
    <property type="project" value="UniProtKB-KW"/>
</dbReference>
<dbReference type="Pfam" id="PF07707">
    <property type="entry name" value="BACK"/>
    <property type="match status" value="1"/>
</dbReference>
<name>A0A1B0FJA2_GLOMM</name>
<evidence type="ECO:0000259" key="5">
    <source>
        <dbReference type="PROSITE" id="PS50097"/>
    </source>
</evidence>
<dbReference type="InterPro" id="IPR017096">
    <property type="entry name" value="BTB-kelch_protein"/>
</dbReference>
<dbReference type="Gene3D" id="2.120.10.80">
    <property type="entry name" value="Kelch-type beta propeller"/>
    <property type="match status" value="2"/>
</dbReference>
<dbReference type="Proteomes" id="UP000092444">
    <property type="component" value="Unassembled WGS sequence"/>
</dbReference>
<dbReference type="GO" id="GO:0016567">
    <property type="term" value="P:protein ubiquitination"/>
    <property type="evidence" value="ECO:0007669"/>
    <property type="project" value="UniProtKB-UniPathway"/>
</dbReference>
<evidence type="ECO:0000256" key="3">
    <source>
        <dbReference type="ARBA" id="ARBA00022737"/>
    </source>
</evidence>
<dbReference type="UniPathway" id="UPA00143"/>
<dbReference type="InterPro" id="IPR011705">
    <property type="entry name" value="BACK"/>
</dbReference>
<evidence type="ECO:0000256" key="2">
    <source>
        <dbReference type="ARBA" id="ARBA00022441"/>
    </source>
</evidence>
<evidence type="ECO:0000313" key="6">
    <source>
        <dbReference type="EnsemblMetazoa" id="GMOY003901-PA"/>
    </source>
</evidence>
<keyword evidence="2" id="KW-0880">Kelch repeat</keyword>
<comment type="function">
    <text evidence="4">Probable substrate-specific adapter of an E3 ubiquitin-protein ligase complex which mediates the ubiquitination and subsequent proteasomal degradation of target proteins. May have a role in synapse differentiation and growth.</text>
</comment>
<dbReference type="PIRSF" id="PIRSF037037">
    <property type="entry name" value="Kelch-like_protein_gigaxonin"/>
    <property type="match status" value="1"/>
</dbReference>
<proteinExistence type="predicted"/>
<dbReference type="EMBL" id="CCAG010014441">
    <property type="status" value="NOT_ANNOTATED_CDS"/>
    <property type="molecule type" value="Genomic_DNA"/>
</dbReference>
<dbReference type="FunFam" id="1.25.40.420:FF:000001">
    <property type="entry name" value="Kelch-like family member 12"/>
    <property type="match status" value="1"/>
</dbReference>
<dbReference type="InterPro" id="IPR011333">
    <property type="entry name" value="SKP1/BTB/POZ_sf"/>
</dbReference>
<dbReference type="PANTHER" id="PTHR45632:SF3">
    <property type="entry name" value="KELCH-LIKE PROTEIN 32"/>
    <property type="match status" value="1"/>
</dbReference>
<evidence type="ECO:0000256" key="1">
    <source>
        <dbReference type="ARBA" id="ARBA00013699"/>
    </source>
</evidence>
<keyword evidence="3" id="KW-0677">Repeat</keyword>
<dbReference type="SUPFAM" id="SSF50965">
    <property type="entry name" value="Galactose oxidase, central domain"/>
    <property type="match status" value="1"/>
</dbReference>
<keyword evidence="7" id="KW-1185">Reference proteome</keyword>
<evidence type="ECO:0000313" key="7">
    <source>
        <dbReference type="Proteomes" id="UP000092444"/>
    </source>
</evidence>
<dbReference type="AlphaFoldDB" id="A0A1B0FJA2"/>
<dbReference type="PANTHER" id="PTHR45632">
    <property type="entry name" value="LD33804P"/>
    <property type="match status" value="1"/>
</dbReference>
<sequence>MAANHIVAAKSTAEKKCQNSDYGNTFLEGLNKMRFAQKHCDFVLEVDGELIKVHKVALEIASPYFAAMFETDMKEKKEGNVKLKDVSVNVVKTLVEYVYTGTITFTEDNVEELLITSDLFQIDWVKKECENFLESIMNSSNCFRIWRFADMPSCKSLRDVAHIYILTHFDDLFESEGLLLLAFEEIKELITDDHLLVRSEDNVYKTVLNWVKYDQNNRKVHLVELMSYIRLPLISLPFLRNNISTEPLLKEDLKCYKLLLDAAIYQLTPVNERKCVPGRVPSKKIPEFYNENFHVFVLGGDEPRDYFYPQPNRCKVYDFSRRELVSIANMNSRGSSSSAIALNGTIYSVGGKEPSRNLTTAERYDPINNRWNYIASMMCPRENFAICTHNDSIYAIGGRQDPTVERYSPAINKWEWGVRVPKYGDQYHAAALADNNIYCFVDNSWFCFDPREGRWHKSNDTTHKGYFNKLVSYDHTLFSIGERECKFLDVRVKRWKSMPPISKRRGFSAMVAADNIYVLGGTRDSEYETSVERYNIRNNEWTIVDSMEIVPRSAGVVVIDGCFNLN</sequence>
<dbReference type="InterPro" id="IPR006652">
    <property type="entry name" value="Kelch_1"/>
</dbReference>
<dbReference type="EnsemblMetazoa" id="GMOY003901-RA">
    <property type="protein sequence ID" value="GMOY003901-PA"/>
    <property type="gene ID" value="GMOY003901"/>
</dbReference>
<dbReference type="SMART" id="SM00225">
    <property type="entry name" value="BTB"/>
    <property type="match status" value="1"/>
</dbReference>